<dbReference type="AlphaFoldDB" id="A0A0D1C0X8"/>
<dbReference type="SUPFAM" id="SSF54001">
    <property type="entry name" value="Cysteine proteinases"/>
    <property type="match status" value="1"/>
</dbReference>
<dbReference type="PANTHER" id="PTHR30094">
    <property type="entry name" value="BIFUNCTIONAL GLUTATHIONYLSPERMIDINE SYNTHETASE/AMIDASE-RELATED"/>
    <property type="match status" value="1"/>
</dbReference>
<dbReference type="HOGENOM" id="CLU_105421_0_0_9"/>
<organism evidence="3 4">
    <name type="scientific">Clostridium botulinum B2 450</name>
    <dbReference type="NCBI Taxonomy" id="1379739"/>
    <lineage>
        <taxon>Bacteria</taxon>
        <taxon>Bacillati</taxon>
        <taxon>Bacillota</taxon>
        <taxon>Clostridia</taxon>
        <taxon>Eubacteriales</taxon>
        <taxon>Clostridiaceae</taxon>
        <taxon>Clostridium</taxon>
    </lineage>
</organism>
<reference evidence="3 4" key="1">
    <citation type="submission" date="2014-06" db="EMBL/GenBank/DDBJ databases">
        <title>Genome characterization of distinct group I Clostridium botulinum lineages.</title>
        <authorList>
            <person name="Giordani F."/>
            <person name="Anselmo A."/>
            <person name="Fillo S."/>
            <person name="Palozzi A.M."/>
            <person name="Fortunato A."/>
            <person name="Gentile B."/>
            <person name="Ciammaruconi A."/>
            <person name="Anniballi F."/>
            <person name="De Medici D."/>
            <person name="Lista F."/>
        </authorList>
    </citation>
    <scope>NUCLEOTIDE SEQUENCE [LARGE SCALE GENOMIC DNA]</scope>
    <source>
        <strain evidence="3 4">B2 450</strain>
    </source>
</reference>
<evidence type="ECO:0000313" key="3">
    <source>
        <dbReference type="EMBL" id="KIS24696.1"/>
    </source>
</evidence>
<keyword evidence="1" id="KW-1133">Transmembrane helix</keyword>
<dbReference type="GO" id="GO:0016874">
    <property type="term" value="F:ligase activity"/>
    <property type="evidence" value="ECO:0007669"/>
    <property type="project" value="TreeGrafter"/>
</dbReference>
<evidence type="ECO:0000313" key="4">
    <source>
        <dbReference type="Proteomes" id="UP000032250"/>
    </source>
</evidence>
<dbReference type="EMBL" id="JXSU01000007">
    <property type="protein sequence ID" value="KIS24696.1"/>
    <property type="molecule type" value="Genomic_DNA"/>
</dbReference>
<feature type="domain" description="Peptidase C51" evidence="2">
    <location>
        <begin position="55"/>
        <end position="187"/>
    </location>
</feature>
<accession>A0A0D1C0X8</accession>
<dbReference type="Pfam" id="PF05257">
    <property type="entry name" value="CHAP"/>
    <property type="match status" value="1"/>
</dbReference>
<evidence type="ECO:0000259" key="2">
    <source>
        <dbReference type="PROSITE" id="PS50911"/>
    </source>
</evidence>
<dbReference type="OrthoDB" id="9765517at2"/>
<dbReference type="RefSeq" id="WP_003484049.1">
    <property type="nucleotide sequence ID" value="NZ_JXSU01000007.1"/>
</dbReference>
<dbReference type="PANTHER" id="PTHR30094:SF0">
    <property type="entry name" value="BIFUNCTIONAL GLUTATHIONYLSPERMIDINE SYNTHETASE_AMIDASE-RELATED"/>
    <property type="match status" value="1"/>
</dbReference>
<dbReference type="InterPro" id="IPR051705">
    <property type="entry name" value="Gsp_Synthetase/Amidase"/>
</dbReference>
<proteinExistence type="predicted"/>
<dbReference type="Gene3D" id="3.90.1720.10">
    <property type="entry name" value="endopeptidase domain like (from Nostoc punctiforme)"/>
    <property type="match status" value="1"/>
</dbReference>
<sequence length="202" mass="23608">MRKIHKGLIFLIIIIILFIVGGTFVSNKFNQMFLYKENSIGDVLDSYKGVNVFYNGNNYGENHGKSYSKDGYYYGYKWQCVEYVKRFYYEAKGHKMPDVYGNAKDFFDINTEHGHLNKRRGLIQHRNGENEKPKVDDLLVFTDTKFGHVVIVTEVGDDYIEVIQQNMGSSSRDKFTLKYKNKKYFIGGKRSPAGWLRKVNYN</sequence>
<dbReference type="InterPro" id="IPR007921">
    <property type="entry name" value="CHAP_dom"/>
</dbReference>
<comment type="caution">
    <text evidence="3">The sequence shown here is derived from an EMBL/GenBank/DDBJ whole genome shotgun (WGS) entry which is preliminary data.</text>
</comment>
<dbReference type="Proteomes" id="UP000032250">
    <property type="component" value="Unassembled WGS sequence"/>
</dbReference>
<feature type="transmembrane region" description="Helical" evidence="1">
    <location>
        <begin position="7"/>
        <end position="25"/>
    </location>
</feature>
<dbReference type="PROSITE" id="PS50911">
    <property type="entry name" value="CHAP"/>
    <property type="match status" value="1"/>
</dbReference>
<evidence type="ECO:0000256" key="1">
    <source>
        <dbReference type="SAM" id="Phobius"/>
    </source>
</evidence>
<gene>
    <name evidence="3" type="ORF">N495_14330</name>
</gene>
<name>A0A0D1C0X8_CLOBO</name>
<protein>
    <submittedName>
        <fullName evidence="3">Amidase</fullName>
    </submittedName>
</protein>
<dbReference type="InterPro" id="IPR038765">
    <property type="entry name" value="Papain-like_cys_pep_sf"/>
</dbReference>
<keyword evidence="1" id="KW-0812">Transmembrane</keyword>
<keyword evidence="1" id="KW-0472">Membrane</keyword>
<dbReference type="PATRIC" id="fig|1379739.3.peg.3260"/>